<dbReference type="Proteomes" id="UP000028542">
    <property type="component" value="Unassembled WGS sequence"/>
</dbReference>
<dbReference type="AlphaFoldDB" id="A0A084JHT2"/>
<dbReference type="Gene3D" id="1.10.260.40">
    <property type="entry name" value="lambda repressor-like DNA-binding domains"/>
    <property type="match status" value="1"/>
</dbReference>
<feature type="domain" description="HTH cro/C1-type" evidence="1">
    <location>
        <begin position="18"/>
        <end position="63"/>
    </location>
</feature>
<accession>A0A084JHT2</accession>
<dbReference type="Pfam" id="PF01381">
    <property type="entry name" value="HTH_3"/>
    <property type="match status" value="1"/>
</dbReference>
<evidence type="ECO:0000259" key="1">
    <source>
        <dbReference type="PROSITE" id="PS50943"/>
    </source>
</evidence>
<dbReference type="EMBL" id="JPMD01000002">
    <property type="protein sequence ID" value="KEZ88516.1"/>
    <property type="molecule type" value="Genomic_DNA"/>
</dbReference>
<dbReference type="InterPro" id="IPR001387">
    <property type="entry name" value="Cro/C1-type_HTH"/>
</dbReference>
<dbReference type="CDD" id="cd00093">
    <property type="entry name" value="HTH_XRE"/>
    <property type="match status" value="1"/>
</dbReference>
<proteinExistence type="predicted"/>
<evidence type="ECO:0000313" key="3">
    <source>
        <dbReference type="Proteomes" id="UP000028542"/>
    </source>
</evidence>
<comment type="caution">
    <text evidence="2">The sequence shown here is derived from an EMBL/GenBank/DDBJ whole genome shotgun (WGS) entry which is preliminary data.</text>
</comment>
<protein>
    <submittedName>
        <fullName evidence="2">Plasmid maintenance system antidote protein</fullName>
    </submittedName>
</protein>
<dbReference type="PROSITE" id="PS50943">
    <property type="entry name" value="HTH_CROC1"/>
    <property type="match status" value="1"/>
</dbReference>
<dbReference type="SUPFAM" id="SSF47413">
    <property type="entry name" value="lambda repressor-like DNA-binding domains"/>
    <property type="match status" value="1"/>
</dbReference>
<reference evidence="2 3" key="1">
    <citation type="submission" date="2014-07" db="EMBL/GenBank/DDBJ databases">
        <title>Draft genome of Clostridium sulfidigenes 113A isolated from sediments associated with methane hydrate from Krishna Godavari basin.</title>
        <authorList>
            <person name="Honkalas V.S."/>
            <person name="Dabir A.P."/>
            <person name="Arora P."/>
            <person name="Dhakephalkar P.K."/>
        </authorList>
    </citation>
    <scope>NUCLEOTIDE SEQUENCE [LARGE SCALE GENOMIC DNA]</scope>
    <source>
        <strain evidence="2 3">113A</strain>
    </source>
</reference>
<evidence type="ECO:0000313" key="2">
    <source>
        <dbReference type="EMBL" id="KEZ88516.1"/>
    </source>
</evidence>
<keyword evidence="3" id="KW-1185">Reference proteome</keyword>
<dbReference type="eggNOG" id="ENOG50305YF">
    <property type="taxonomic scope" value="Bacteria"/>
</dbReference>
<dbReference type="InterPro" id="IPR010982">
    <property type="entry name" value="Lambda_DNA-bd_dom_sf"/>
</dbReference>
<gene>
    <name evidence="2" type="ORF">IO99_02470</name>
</gene>
<dbReference type="RefSeq" id="WP_035129731.1">
    <property type="nucleotide sequence ID" value="NZ_JPMD01000002.1"/>
</dbReference>
<organism evidence="2 3">
    <name type="scientific">Clostridium sulfidigenes</name>
    <dbReference type="NCBI Taxonomy" id="318464"/>
    <lineage>
        <taxon>Bacteria</taxon>
        <taxon>Bacillati</taxon>
        <taxon>Bacillota</taxon>
        <taxon>Clostridia</taxon>
        <taxon>Eubacteriales</taxon>
        <taxon>Clostridiaceae</taxon>
        <taxon>Clostridium</taxon>
    </lineage>
</organism>
<dbReference type="GO" id="GO:0003677">
    <property type="term" value="F:DNA binding"/>
    <property type="evidence" value="ECO:0007669"/>
    <property type="project" value="InterPro"/>
</dbReference>
<name>A0A084JHT2_9CLOT</name>
<sequence length="68" mass="7483">MLKLDIFKLRLSQARACLSVEELATKAEIARISLSRILNGESNATPKTIGKLAKALDVDVTELLKDEE</sequence>
<dbReference type="SMART" id="SM00530">
    <property type="entry name" value="HTH_XRE"/>
    <property type="match status" value="1"/>
</dbReference>